<dbReference type="WBParaSite" id="ALUE_0002326701-mRNA-1">
    <property type="protein sequence ID" value="ALUE_0002326701-mRNA-1"/>
    <property type="gene ID" value="ALUE_0002326701"/>
</dbReference>
<sequence>MSKHEIELLFVGGFASSLFFAGDWLQGPHVYALYESSGMSKHEIELLFVGGFASSLFFGTFIASLADK</sequence>
<evidence type="ECO:0000256" key="1">
    <source>
        <dbReference type="SAM" id="Phobius"/>
    </source>
</evidence>
<reference evidence="3" key="1">
    <citation type="submission" date="2017-02" db="UniProtKB">
        <authorList>
            <consortium name="WormBaseParasite"/>
        </authorList>
    </citation>
    <scope>IDENTIFICATION</scope>
</reference>
<evidence type="ECO:0000313" key="3">
    <source>
        <dbReference type="WBParaSite" id="ALUE_0002326701-mRNA-1"/>
    </source>
</evidence>
<dbReference type="PANTHER" id="PTHR23516:SF23">
    <property type="entry name" value="MOLYBDATE-ANION TRANSPORTER"/>
    <property type="match status" value="1"/>
</dbReference>
<keyword evidence="1" id="KW-0812">Transmembrane</keyword>
<keyword evidence="2" id="KW-1185">Reference proteome</keyword>
<organism evidence="2 3">
    <name type="scientific">Ascaris lumbricoides</name>
    <name type="common">Giant roundworm</name>
    <dbReference type="NCBI Taxonomy" id="6252"/>
    <lineage>
        <taxon>Eukaryota</taxon>
        <taxon>Metazoa</taxon>
        <taxon>Ecdysozoa</taxon>
        <taxon>Nematoda</taxon>
        <taxon>Chromadorea</taxon>
        <taxon>Rhabditida</taxon>
        <taxon>Spirurina</taxon>
        <taxon>Ascaridomorpha</taxon>
        <taxon>Ascaridoidea</taxon>
        <taxon>Ascarididae</taxon>
        <taxon>Ascaris</taxon>
    </lineage>
</organism>
<feature type="transmembrane region" description="Helical" evidence="1">
    <location>
        <begin position="6"/>
        <end position="25"/>
    </location>
</feature>
<accession>A0A0M3IWY9</accession>
<proteinExistence type="predicted"/>
<evidence type="ECO:0000313" key="2">
    <source>
        <dbReference type="Proteomes" id="UP000036681"/>
    </source>
</evidence>
<keyword evidence="1" id="KW-0472">Membrane</keyword>
<dbReference type="PANTHER" id="PTHR23516">
    <property type="entry name" value="SAM (S-ADENOSYL METHIONINE) TRANSPORTER"/>
    <property type="match status" value="1"/>
</dbReference>
<dbReference type="AlphaFoldDB" id="A0A0M3IWY9"/>
<protein>
    <submittedName>
        <fullName evidence="3">MFS transporter</fullName>
    </submittedName>
</protein>
<feature type="transmembrane region" description="Helical" evidence="1">
    <location>
        <begin position="46"/>
        <end position="66"/>
    </location>
</feature>
<name>A0A0M3IWY9_ASCLU</name>
<dbReference type="Pfam" id="PF05631">
    <property type="entry name" value="MFS_5"/>
    <property type="match status" value="1"/>
</dbReference>
<dbReference type="Proteomes" id="UP000036681">
    <property type="component" value="Unplaced"/>
</dbReference>
<dbReference type="InterPro" id="IPR008509">
    <property type="entry name" value="MOT2/MFSD5"/>
</dbReference>
<dbReference type="GO" id="GO:0016020">
    <property type="term" value="C:membrane"/>
    <property type="evidence" value="ECO:0007669"/>
    <property type="project" value="InterPro"/>
</dbReference>
<keyword evidence="1" id="KW-1133">Transmembrane helix</keyword>
<dbReference type="GO" id="GO:0015098">
    <property type="term" value="F:molybdate ion transmembrane transporter activity"/>
    <property type="evidence" value="ECO:0007669"/>
    <property type="project" value="InterPro"/>
</dbReference>